<comment type="caution">
    <text evidence="3">The sequence shown here is derived from an EMBL/GenBank/DDBJ whole genome shotgun (WGS) entry which is preliminary data.</text>
</comment>
<feature type="transmembrane region" description="Helical" evidence="2">
    <location>
        <begin position="141"/>
        <end position="166"/>
    </location>
</feature>
<feature type="compositionally biased region" description="Pro residues" evidence="1">
    <location>
        <begin position="482"/>
        <end position="496"/>
    </location>
</feature>
<feature type="transmembrane region" description="Helical" evidence="2">
    <location>
        <begin position="32"/>
        <end position="55"/>
    </location>
</feature>
<gene>
    <name evidence="3" type="ORF">LTR78_002176</name>
</gene>
<dbReference type="PANTHER" id="PTHR35184">
    <property type="entry name" value="YALI0C10208P"/>
    <property type="match status" value="1"/>
</dbReference>
<feature type="compositionally biased region" description="Polar residues" evidence="1">
    <location>
        <begin position="451"/>
        <end position="471"/>
    </location>
</feature>
<evidence type="ECO:0000256" key="1">
    <source>
        <dbReference type="SAM" id="MobiDB-lite"/>
    </source>
</evidence>
<dbReference type="PANTHER" id="PTHR35184:SF1">
    <property type="entry name" value="INTEGRAL MEMBRANE PROTEIN"/>
    <property type="match status" value="1"/>
</dbReference>
<accession>A0AAE0WUC7</accession>
<feature type="transmembrane region" description="Helical" evidence="2">
    <location>
        <begin position="186"/>
        <end position="208"/>
    </location>
</feature>
<protein>
    <submittedName>
        <fullName evidence="3">Uncharacterized protein</fullName>
    </submittedName>
</protein>
<dbReference type="AlphaFoldDB" id="A0AAE0WUC7"/>
<organism evidence="3 4">
    <name type="scientific">Recurvomyces mirabilis</name>
    <dbReference type="NCBI Taxonomy" id="574656"/>
    <lineage>
        <taxon>Eukaryota</taxon>
        <taxon>Fungi</taxon>
        <taxon>Dikarya</taxon>
        <taxon>Ascomycota</taxon>
        <taxon>Pezizomycotina</taxon>
        <taxon>Dothideomycetes</taxon>
        <taxon>Dothideomycetidae</taxon>
        <taxon>Mycosphaerellales</taxon>
        <taxon>Teratosphaeriaceae</taxon>
        <taxon>Recurvomyces</taxon>
    </lineage>
</organism>
<evidence type="ECO:0000313" key="4">
    <source>
        <dbReference type="Proteomes" id="UP001274830"/>
    </source>
</evidence>
<keyword evidence="4" id="KW-1185">Reference proteome</keyword>
<sequence>MSNAAQQAAAIAEAHGAPYIPQEQGLGETPSILPDVPVCAVFLFLFILAGAGHMFLLKYNARHGKKFIICGMLFGFCFTRIFANCARIAWAVHPTNVKIGIAAQVAVYAGIILLFLANLFFTQRIVRAQHPHIGWSKPFSIAFPMLFVIIVATILALIVGVIYSFYTLSEFTLRAVHDIQLYGESLYAVVSFLPIPIVLTSVVARRIQARKGTAKPVDKFGAGTMRTKIAMILGTSTLLCLGASWRCATLYLPVRYITEQPPWYYSKTCFYLFNFTIEWCVVAFWGLMRIDKRFHIPNGAKGPYSYGGGFTFAGEPGNEKIALGNRDSMRHLVGSTATGWSRAPSSRVSWGGTRNSMARESRVSWGGISREDVSAGLGEDGIYVMPYPTYGEHTYIGDEEAGHQQHHHLENAADIGIDGVEAEMGWDARTGRWALRPVAHNNAVGLSIQRPNSNLSQRSENSPLTASNSPLTVPPKALTSPKFPPEPPTLPPIRTV</sequence>
<dbReference type="InterPro" id="IPR021460">
    <property type="entry name" value="DUF3112"/>
</dbReference>
<feature type="transmembrane region" description="Helical" evidence="2">
    <location>
        <begin position="229"/>
        <end position="252"/>
    </location>
</feature>
<keyword evidence="2" id="KW-0812">Transmembrane</keyword>
<feature type="transmembrane region" description="Helical" evidence="2">
    <location>
        <begin position="67"/>
        <end position="89"/>
    </location>
</feature>
<evidence type="ECO:0000256" key="2">
    <source>
        <dbReference type="SAM" id="Phobius"/>
    </source>
</evidence>
<reference evidence="3" key="1">
    <citation type="submission" date="2023-07" db="EMBL/GenBank/DDBJ databases">
        <title>Black Yeasts Isolated from many extreme environments.</title>
        <authorList>
            <person name="Coleine C."/>
            <person name="Stajich J.E."/>
            <person name="Selbmann L."/>
        </authorList>
    </citation>
    <scope>NUCLEOTIDE SEQUENCE</scope>
    <source>
        <strain evidence="3">CCFEE 5485</strain>
    </source>
</reference>
<feature type="transmembrane region" description="Helical" evidence="2">
    <location>
        <begin position="264"/>
        <end position="287"/>
    </location>
</feature>
<dbReference type="EMBL" id="JAUTXT010000005">
    <property type="protein sequence ID" value="KAK3678081.1"/>
    <property type="molecule type" value="Genomic_DNA"/>
</dbReference>
<keyword evidence="2" id="KW-0472">Membrane</keyword>
<dbReference type="Proteomes" id="UP001274830">
    <property type="component" value="Unassembled WGS sequence"/>
</dbReference>
<feature type="transmembrane region" description="Helical" evidence="2">
    <location>
        <begin position="101"/>
        <end position="121"/>
    </location>
</feature>
<name>A0AAE0WUC7_9PEZI</name>
<evidence type="ECO:0000313" key="3">
    <source>
        <dbReference type="EMBL" id="KAK3678081.1"/>
    </source>
</evidence>
<keyword evidence="2" id="KW-1133">Transmembrane helix</keyword>
<feature type="region of interest" description="Disordered" evidence="1">
    <location>
        <begin position="451"/>
        <end position="496"/>
    </location>
</feature>
<proteinExistence type="predicted"/>
<dbReference type="Pfam" id="PF11309">
    <property type="entry name" value="DUF3112"/>
    <property type="match status" value="1"/>
</dbReference>